<feature type="signal peptide" evidence="1">
    <location>
        <begin position="1"/>
        <end position="17"/>
    </location>
</feature>
<evidence type="ECO:0000313" key="3">
    <source>
        <dbReference type="Proteomes" id="UP000462055"/>
    </source>
</evidence>
<comment type="caution">
    <text evidence="2">The sequence shown here is derived from an EMBL/GenBank/DDBJ whole genome shotgun (WGS) entry which is preliminary data.</text>
</comment>
<keyword evidence="1" id="KW-0732">Signal</keyword>
<feature type="chain" id="PRO_5039070291" description="Nuclear transport factor 2 family protein" evidence="1">
    <location>
        <begin position="18"/>
        <end position="167"/>
    </location>
</feature>
<evidence type="ECO:0000256" key="1">
    <source>
        <dbReference type="SAM" id="SignalP"/>
    </source>
</evidence>
<gene>
    <name evidence="2" type="ORF">F8568_000710</name>
</gene>
<keyword evidence="3" id="KW-1185">Reference proteome</keyword>
<evidence type="ECO:0000313" key="2">
    <source>
        <dbReference type="EMBL" id="MVZ98927.1"/>
    </source>
</evidence>
<protein>
    <recommendedName>
        <fullName evidence="4">Nuclear transport factor 2 family protein</fullName>
    </recommendedName>
</protein>
<dbReference type="RefSeq" id="WP_151590087.1">
    <property type="nucleotide sequence ID" value="NZ_WBMS02000001.1"/>
</dbReference>
<proteinExistence type="predicted"/>
<reference evidence="2" key="1">
    <citation type="submission" date="2019-12" db="EMBL/GenBank/DDBJ databases">
        <title>Actinomadura physcomitrii sp. nov., a novel actinomycete isolated from moss [Physcomitrium sphaericum (Ludw) Fuernr].</title>
        <authorList>
            <person name="Zhuang X."/>
        </authorList>
    </citation>
    <scope>NUCLEOTIDE SEQUENCE [LARGE SCALE GENOMIC DNA]</scope>
    <source>
        <strain evidence="2">LD22</strain>
    </source>
</reference>
<dbReference type="AlphaFoldDB" id="A0A6I4LZC0"/>
<dbReference type="Proteomes" id="UP000462055">
    <property type="component" value="Unassembled WGS sequence"/>
</dbReference>
<name>A0A6I4LZC0_9ACTN</name>
<sequence length="167" mass="17148">MRVRPFLPALSLLPALALGLGACGGKQEAGMPPLTPEPGDSRLVDLTAPAKDSLPARLVLYKFLRGVAAGNVKVCGLLAPAYDRAAFGRAGGCKSGGLAAARAKLRPADLAALRGVTVPTCDDGPDEGEYTVAFGDLKWKGDPARPGGVLAAKFTLRKTGARWLIAG</sequence>
<dbReference type="PROSITE" id="PS51257">
    <property type="entry name" value="PROKAR_LIPOPROTEIN"/>
    <property type="match status" value="1"/>
</dbReference>
<dbReference type="EMBL" id="WBMS02000001">
    <property type="protein sequence ID" value="MVZ98927.1"/>
    <property type="molecule type" value="Genomic_DNA"/>
</dbReference>
<evidence type="ECO:0008006" key="4">
    <source>
        <dbReference type="Google" id="ProtNLM"/>
    </source>
</evidence>
<organism evidence="2 3">
    <name type="scientific">Actinomadura physcomitrii</name>
    <dbReference type="NCBI Taxonomy" id="2650748"/>
    <lineage>
        <taxon>Bacteria</taxon>
        <taxon>Bacillati</taxon>
        <taxon>Actinomycetota</taxon>
        <taxon>Actinomycetes</taxon>
        <taxon>Streptosporangiales</taxon>
        <taxon>Thermomonosporaceae</taxon>
        <taxon>Actinomadura</taxon>
    </lineage>
</organism>
<accession>A0A6I4LZC0</accession>